<dbReference type="PIRSF" id="PIRSF017321">
    <property type="entry name" value="GWT1"/>
    <property type="match status" value="1"/>
</dbReference>
<feature type="transmembrane region" description="Helical" evidence="9">
    <location>
        <begin position="325"/>
        <end position="345"/>
    </location>
</feature>
<evidence type="ECO:0000256" key="9">
    <source>
        <dbReference type="RuleBase" id="RU280819"/>
    </source>
</evidence>
<evidence type="ECO:0000313" key="12">
    <source>
        <dbReference type="Proteomes" id="UP000799436"/>
    </source>
</evidence>
<evidence type="ECO:0000256" key="5">
    <source>
        <dbReference type="ARBA" id="ARBA00022502"/>
    </source>
</evidence>
<evidence type="ECO:0000256" key="6">
    <source>
        <dbReference type="ARBA" id="ARBA00022692"/>
    </source>
</evidence>
<name>A0A6G1KZQ8_9PEZI</name>
<keyword evidence="6 9" id="KW-0812">Transmembrane</keyword>
<keyword evidence="8 9" id="KW-0472">Membrane</keyword>
<dbReference type="GO" id="GO:0006506">
    <property type="term" value="P:GPI anchor biosynthetic process"/>
    <property type="evidence" value="ECO:0007669"/>
    <property type="project" value="UniProtKB-UniPathway"/>
</dbReference>
<feature type="transmembrane region" description="Helical" evidence="9">
    <location>
        <begin position="53"/>
        <end position="74"/>
    </location>
</feature>
<keyword evidence="9" id="KW-0012">Acyltransferase</keyword>
<gene>
    <name evidence="11" type="ORF">EJ03DRAFT_384818</name>
</gene>
<reference evidence="11" key="1">
    <citation type="journal article" date="2020" name="Stud. Mycol.">
        <title>101 Dothideomycetes genomes: a test case for predicting lifestyles and emergence of pathogens.</title>
        <authorList>
            <person name="Haridas S."/>
            <person name="Albert R."/>
            <person name="Binder M."/>
            <person name="Bloem J."/>
            <person name="Labutti K."/>
            <person name="Salamov A."/>
            <person name="Andreopoulos B."/>
            <person name="Baker S."/>
            <person name="Barry K."/>
            <person name="Bills G."/>
            <person name="Bluhm B."/>
            <person name="Cannon C."/>
            <person name="Castanera R."/>
            <person name="Culley D."/>
            <person name="Daum C."/>
            <person name="Ezra D."/>
            <person name="Gonzalez J."/>
            <person name="Henrissat B."/>
            <person name="Kuo A."/>
            <person name="Liang C."/>
            <person name="Lipzen A."/>
            <person name="Lutzoni F."/>
            <person name="Magnuson J."/>
            <person name="Mondo S."/>
            <person name="Nolan M."/>
            <person name="Ohm R."/>
            <person name="Pangilinan J."/>
            <person name="Park H.-J."/>
            <person name="Ramirez L."/>
            <person name="Alfaro M."/>
            <person name="Sun H."/>
            <person name="Tritt A."/>
            <person name="Yoshinaga Y."/>
            <person name="Zwiers L.-H."/>
            <person name="Turgeon B."/>
            <person name="Goodwin S."/>
            <person name="Spatafora J."/>
            <person name="Crous P."/>
            <person name="Grigoriev I."/>
        </authorList>
    </citation>
    <scope>NUCLEOTIDE SEQUENCE</scope>
    <source>
        <strain evidence="11">CBS 116005</strain>
    </source>
</reference>
<dbReference type="AlphaFoldDB" id="A0A6G1KZQ8"/>
<dbReference type="PANTHER" id="PTHR20661">
    <property type="entry name" value="PHOSPHATIDYLINOSITOL-GLYCAN BIOSYNTHESIS CLASS W PROTEIN"/>
    <property type="match status" value="1"/>
</dbReference>
<keyword evidence="5 9" id="KW-0337">GPI-anchor biosynthesis</keyword>
<dbReference type="InterPro" id="IPR009447">
    <property type="entry name" value="PIGW/GWT1"/>
</dbReference>
<feature type="compositionally biased region" description="Basic and acidic residues" evidence="10">
    <location>
        <begin position="107"/>
        <end position="123"/>
    </location>
</feature>
<protein>
    <recommendedName>
        <fullName evidence="9">GPI-anchored wall transfer protein</fullName>
        <ecNumber evidence="9">2.3.-.-</ecNumber>
    </recommendedName>
</protein>
<comment type="pathway">
    <text evidence="3 9">Glycolipid biosynthesis; glycosylphosphatidylinositol-anchor biosynthesis.</text>
</comment>
<accession>A0A6G1KZQ8</accession>
<evidence type="ECO:0000256" key="2">
    <source>
        <dbReference type="ARBA" id="ARBA00004477"/>
    </source>
</evidence>
<dbReference type="GO" id="GO:0005789">
    <property type="term" value="C:endoplasmic reticulum membrane"/>
    <property type="evidence" value="ECO:0007669"/>
    <property type="project" value="UniProtKB-SubCell"/>
</dbReference>
<dbReference type="GO" id="GO:0032216">
    <property type="term" value="F:glucosaminyl-phosphatidylinositol O-acyltransferase activity"/>
    <property type="evidence" value="ECO:0007669"/>
    <property type="project" value="TreeGrafter"/>
</dbReference>
<evidence type="ECO:0000256" key="3">
    <source>
        <dbReference type="ARBA" id="ARBA00004687"/>
    </source>
</evidence>
<evidence type="ECO:0000256" key="7">
    <source>
        <dbReference type="ARBA" id="ARBA00022989"/>
    </source>
</evidence>
<dbReference type="EMBL" id="ML995876">
    <property type="protein sequence ID" value="KAF2766151.1"/>
    <property type="molecule type" value="Genomic_DNA"/>
</dbReference>
<organism evidence="11 12">
    <name type="scientific">Teratosphaeria nubilosa</name>
    <dbReference type="NCBI Taxonomy" id="161662"/>
    <lineage>
        <taxon>Eukaryota</taxon>
        <taxon>Fungi</taxon>
        <taxon>Dikarya</taxon>
        <taxon>Ascomycota</taxon>
        <taxon>Pezizomycotina</taxon>
        <taxon>Dothideomycetes</taxon>
        <taxon>Dothideomycetidae</taxon>
        <taxon>Mycosphaerellales</taxon>
        <taxon>Teratosphaeriaceae</taxon>
        <taxon>Teratosphaeria</taxon>
    </lineage>
</organism>
<evidence type="ECO:0000256" key="4">
    <source>
        <dbReference type="ARBA" id="ARBA00007559"/>
    </source>
</evidence>
<evidence type="ECO:0000256" key="1">
    <source>
        <dbReference type="ARBA" id="ARBA00002531"/>
    </source>
</evidence>
<dbReference type="OrthoDB" id="15270at2759"/>
<dbReference type="Proteomes" id="UP000799436">
    <property type="component" value="Unassembled WGS sequence"/>
</dbReference>
<proteinExistence type="inferred from homology"/>
<keyword evidence="12" id="KW-1185">Reference proteome</keyword>
<evidence type="ECO:0000313" key="11">
    <source>
        <dbReference type="EMBL" id="KAF2766151.1"/>
    </source>
</evidence>
<comment type="function">
    <text evidence="9">A acetyltransferase, which acetylates the inositol ring of phosphatidylinositol during biosynthesis of GPI-anchor.</text>
</comment>
<dbReference type="GO" id="GO:0072659">
    <property type="term" value="P:protein localization to plasma membrane"/>
    <property type="evidence" value="ECO:0007669"/>
    <property type="project" value="TreeGrafter"/>
</dbReference>
<keyword evidence="7 9" id="KW-1133">Transmembrane helix</keyword>
<dbReference type="UniPathway" id="UPA00196"/>
<evidence type="ECO:0000256" key="10">
    <source>
        <dbReference type="SAM" id="MobiDB-lite"/>
    </source>
</evidence>
<comment type="function">
    <text evidence="1">Probable acetyltransferase, which acetylates the inositol ring of phosphatidylinositol during biosynthesis of GPI-anchor.</text>
</comment>
<feature type="transmembrane region" description="Helical" evidence="9">
    <location>
        <begin position="403"/>
        <end position="423"/>
    </location>
</feature>
<feature type="transmembrane region" description="Helical" evidence="9">
    <location>
        <begin position="281"/>
        <end position="299"/>
    </location>
</feature>
<dbReference type="EC" id="2.3.-.-" evidence="9"/>
<feature type="region of interest" description="Disordered" evidence="10">
    <location>
        <begin position="100"/>
        <end position="130"/>
    </location>
</feature>
<feature type="transmembrane region" description="Helical" evidence="9">
    <location>
        <begin position="520"/>
        <end position="540"/>
    </location>
</feature>
<comment type="similarity">
    <text evidence="4 9">Belongs to the PIGW family.</text>
</comment>
<comment type="subcellular location">
    <subcellularLocation>
        <location evidence="2 9">Endoplasmic reticulum membrane</location>
        <topology evidence="2 9">Multi-pass membrane protein</topology>
    </subcellularLocation>
</comment>
<sequence>MTPEYKAEKEASVAYLSGGGVWEINFVTLIAPAAILLWSILQTRQSFFKPYTVPAAITDFLLNCCGILFATTVYSGGPQILLGLLFLPAVATLLQPASQLQAPPKPPVKEVHEAKNNGKDKLRNVATSGSESKDLIKGSLPVKPFITAYRGAMMIITCTSILAVDFPVFPRRFAKTEAFGTSLMDLGVGSFVFAAGIAAARPELKARAQNLNSPFVERMKSAIRPSLPLLALGFVRLWSVKGLDYAEHVSEYGVHWNFFFTLALLSPVVALLLPALRFIRFYNIFAFFFAIAYELVLYLTPDLKRYIILAAREPGNWFSQNREGFFSFFGYLAIFIAGMGIGLAIMPRDPDSDEDARRSKEADPLDEDADWLDAVISGKEPNSLAQAWNAEPPPLKPELPTTALYWLLLSAFLWFVASVWAMWNYGPALYVSRRMANLAYVCWVCSFNTAQLLLFCGIEKLMFPNLYKAKDAQTEKQRIQDATSKVLQAFNRNGLGIFLLANLLTGAVNMSMKTLHMGDVVAMVILTSYIGVLCTVALFLDKYDISIKL</sequence>
<keyword evidence="9" id="KW-0256">Endoplasmic reticulum</keyword>
<dbReference type="PANTHER" id="PTHR20661:SF0">
    <property type="entry name" value="PHOSPHATIDYLINOSITOL-GLYCAN BIOSYNTHESIS CLASS W PROTEIN"/>
    <property type="match status" value="1"/>
</dbReference>
<feature type="transmembrane region" description="Helical" evidence="9">
    <location>
        <begin position="178"/>
        <end position="200"/>
    </location>
</feature>
<keyword evidence="9" id="KW-0808">Transferase</keyword>
<feature type="transmembrane region" description="Helical" evidence="9">
    <location>
        <begin position="147"/>
        <end position="166"/>
    </location>
</feature>
<feature type="transmembrane region" description="Helical" evidence="9">
    <location>
        <begin position="20"/>
        <end position="41"/>
    </location>
</feature>
<evidence type="ECO:0000256" key="8">
    <source>
        <dbReference type="ARBA" id="ARBA00023136"/>
    </source>
</evidence>
<dbReference type="Pfam" id="PF06423">
    <property type="entry name" value="GWT1"/>
    <property type="match status" value="1"/>
</dbReference>
<feature type="transmembrane region" description="Helical" evidence="9">
    <location>
        <begin position="258"/>
        <end position="276"/>
    </location>
</feature>
<feature type="transmembrane region" description="Helical" evidence="9">
    <location>
        <begin position="435"/>
        <end position="458"/>
    </location>
</feature>